<gene>
    <name evidence="2" type="ORF">THIOM_001278</name>
</gene>
<evidence type="ECO:0000259" key="1">
    <source>
        <dbReference type="Pfam" id="PF07603"/>
    </source>
</evidence>
<dbReference type="InterPro" id="IPR011460">
    <property type="entry name" value="Lcl_C"/>
</dbReference>
<accession>A0A0A6RJR5</accession>
<dbReference type="PATRIC" id="fig|1003181.4.peg.1792"/>
<proteinExistence type="predicted"/>
<sequence length="221" mass="24870">MTLNYLLNSWHFKNSIRFESHRVYMIITQTRWMKVLLLILLSACHESTIRPPEQSHAISAPVLKPRYKEGVVDNDSKGLEHIHPSDGTVIDNQTGLIWLKNANCFGVLTWKRAKQSTANLAHGQCGLQDGSKPGMWRLPTIDELEAIVDKKYKRPALSNAAGTGHWKENDAFSHVQIKRYWSSSPITSRPGAIWSLNLGGGYVVITNQADSHYVWPVRGGN</sequence>
<keyword evidence="3" id="KW-1185">Reference proteome</keyword>
<dbReference type="EMBL" id="LUTY01000674">
    <property type="protein sequence ID" value="OAD22902.1"/>
    <property type="molecule type" value="Genomic_DNA"/>
</dbReference>
<dbReference type="AlphaFoldDB" id="A0A0A6RJR5"/>
<comment type="caution">
    <text evidence="2">The sequence shown here is derived from an EMBL/GenBank/DDBJ whole genome shotgun (WGS) entry which is preliminary data.</text>
</comment>
<evidence type="ECO:0000313" key="2">
    <source>
        <dbReference type="EMBL" id="OAD22902.1"/>
    </source>
</evidence>
<organism evidence="2 3">
    <name type="scientific">Candidatus Thiomargarita nelsonii</name>
    <dbReference type="NCBI Taxonomy" id="1003181"/>
    <lineage>
        <taxon>Bacteria</taxon>
        <taxon>Pseudomonadati</taxon>
        <taxon>Pseudomonadota</taxon>
        <taxon>Gammaproteobacteria</taxon>
        <taxon>Thiotrichales</taxon>
        <taxon>Thiotrichaceae</taxon>
        <taxon>Thiomargarita</taxon>
    </lineage>
</organism>
<dbReference type="Proteomes" id="UP000076962">
    <property type="component" value="Unassembled WGS sequence"/>
</dbReference>
<dbReference type="Pfam" id="PF07603">
    <property type="entry name" value="Lcl_C"/>
    <property type="match status" value="1"/>
</dbReference>
<reference evidence="2 3" key="1">
    <citation type="submission" date="2016-05" db="EMBL/GenBank/DDBJ databases">
        <title>Single-cell genome of chain-forming Candidatus Thiomargarita nelsonii and comparison to other large sulfur-oxidizing bacteria.</title>
        <authorList>
            <person name="Winkel M."/>
            <person name="Salman V."/>
            <person name="Woyke T."/>
            <person name="Schulz-Vogt H."/>
            <person name="Richter M."/>
            <person name="Flood B."/>
            <person name="Bailey J."/>
            <person name="Amann R."/>
            <person name="Mussmann M."/>
        </authorList>
    </citation>
    <scope>NUCLEOTIDE SEQUENCE [LARGE SCALE GENOMIC DNA]</scope>
    <source>
        <strain evidence="2 3">THI036</strain>
    </source>
</reference>
<protein>
    <submittedName>
        <fullName evidence="2">Protein containing DUF1566</fullName>
    </submittedName>
</protein>
<name>A0A0A6RJR5_9GAMM</name>
<evidence type="ECO:0000313" key="3">
    <source>
        <dbReference type="Proteomes" id="UP000076962"/>
    </source>
</evidence>
<feature type="domain" description="Lcl C-terminal" evidence="1">
    <location>
        <begin position="87"/>
        <end position="218"/>
    </location>
</feature>